<evidence type="ECO:0000259" key="13">
    <source>
        <dbReference type="PROSITE" id="PS51671"/>
    </source>
</evidence>
<evidence type="ECO:0000256" key="9">
    <source>
        <dbReference type="ARBA" id="ARBA00023239"/>
    </source>
</evidence>
<evidence type="ECO:0000313" key="14">
    <source>
        <dbReference type="EMBL" id="AOZ95604.1"/>
    </source>
</evidence>
<dbReference type="PANTHER" id="PTHR30182">
    <property type="entry name" value="L-SERINE DEHYDRATASE"/>
    <property type="match status" value="1"/>
</dbReference>
<keyword evidence="9 11" id="KW-0456">Lyase</keyword>
<dbReference type="KEGG" id="bhu:bhn_I0570"/>
<dbReference type="InterPro" id="IPR005131">
    <property type="entry name" value="Ser_deHydtase_bsu"/>
</dbReference>
<dbReference type="GO" id="GO:0046872">
    <property type="term" value="F:metal ion binding"/>
    <property type="evidence" value="ECO:0007669"/>
    <property type="project" value="UniProtKB-UniRule"/>
</dbReference>
<dbReference type="InterPro" id="IPR004643">
    <property type="entry name" value="Fe-S_L-Ser_bsu"/>
</dbReference>
<keyword evidence="8 11" id="KW-0411">Iron-sulfur</keyword>
<dbReference type="NCBIfam" id="TIGR00719">
    <property type="entry name" value="sda_beta"/>
    <property type="match status" value="1"/>
</dbReference>
<gene>
    <name evidence="14" type="ORF">bhn_I0570</name>
</gene>
<dbReference type="Proteomes" id="UP000179284">
    <property type="component" value="Chromosome I"/>
</dbReference>
<evidence type="ECO:0000256" key="11">
    <source>
        <dbReference type="PIRNR" id="PIRNR036692"/>
    </source>
</evidence>
<dbReference type="PIRSF" id="PIRSF036692">
    <property type="entry name" value="SDH_B"/>
    <property type="match status" value="1"/>
</dbReference>
<evidence type="ECO:0000256" key="4">
    <source>
        <dbReference type="ARBA" id="ARBA00022432"/>
    </source>
</evidence>
<dbReference type="EMBL" id="CP017831">
    <property type="protein sequence ID" value="AOZ95604.1"/>
    <property type="molecule type" value="Genomic_DNA"/>
</dbReference>
<keyword evidence="5 11" id="KW-0004">4Fe-4S</keyword>
<protein>
    <recommendedName>
        <fullName evidence="11">L-serine deaminase</fullName>
    </recommendedName>
</protein>
<keyword evidence="6 11" id="KW-0479">Metal-binding</keyword>
<dbReference type="RefSeq" id="WP_071175368.1">
    <property type="nucleotide sequence ID" value="NZ_CP017831.1"/>
</dbReference>
<reference evidence="15" key="1">
    <citation type="submission" date="2016-10" db="EMBL/GenBank/DDBJ databases">
        <title>The complete genome sequence of the rumen bacterium Butyrivibrio hungatei MB2003.</title>
        <authorList>
            <person name="Palevich N."/>
            <person name="Kelly W.J."/>
            <person name="Leahy S.C."/>
            <person name="Altermann E."/>
            <person name="Rakonjac J."/>
            <person name="Attwood G.T."/>
        </authorList>
    </citation>
    <scope>NUCLEOTIDE SEQUENCE [LARGE SCALE GENOMIC DNA]</scope>
    <source>
        <strain evidence="15">MB2003</strain>
    </source>
</reference>
<evidence type="ECO:0000313" key="15">
    <source>
        <dbReference type="Proteomes" id="UP000179284"/>
    </source>
</evidence>
<dbReference type="GO" id="GO:0003941">
    <property type="term" value="F:L-serine ammonia-lyase activity"/>
    <property type="evidence" value="ECO:0007669"/>
    <property type="project" value="UniProtKB-UniRule"/>
</dbReference>
<dbReference type="InterPro" id="IPR045865">
    <property type="entry name" value="ACT-like_dom_sf"/>
</dbReference>
<dbReference type="GO" id="GO:0051539">
    <property type="term" value="F:4 iron, 4 sulfur cluster binding"/>
    <property type="evidence" value="ECO:0007669"/>
    <property type="project" value="UniProtKB-UniRule"/>
</dbReference>
<keyword evidence="7 11" id="KW-0408">Iron</keyword>
<evidence type="ECO:0000256" key="5">
    <source>
        <dbReference type="ARBA" id="ARBA00022485"/>
    </source>
</evidence>
<feature type="domain" description="ACT" evidence="13">
    <location>
        <begin position="147"/>
        <end position="222"/>
    </location>
</feature>
<accession>A0A1D9NZL6</accession>
<dbReference type="Gene3D" id="3.30.70.260">
    <property type="match status" value="1"/>
</dbReference>
<dbReference type="SUPFAM" id="SSF143548">
    <property type="entry name" value="Serine metabolism enzymes domain"/>
    <property type="match status" value="1"/>
</dbReference>
<keyword evidence="15" id="KW-1185">Reference proteome</keyword>
<dbReference type="Pfam" id="PF03315">
    <property type="entry name" value="SDH_beta"/>
    <property type="match status" value="1"/>
</dbReference>
<evidence type="ECO:0000256" key="12">
    <source>
        <dbReference type="RuleBase" id="RU366059"/>
    </source>
</evidence>
<dbReference type="InterPro" id="IPR051318">
    <property type="entry name" value="Fe-S_L-Ser"/>
</dbReference>
<dbReference type="AlphaFoldDB" id="A0A1D9NZL6"/>
<proteinExistence type="inferred from homology"/>
<evidence type="ECO:0000256" key="1">
    <source>
        <dbReference type="ARBA" id="ARBA00001966"/>
    </source>
</evidence>
<dbReference type="UniPathway" id="UPA00138"/>
<comment type="cofactor">
    <cofactor evidence="1 12">
        <name>[4Fe-4S] cluster</name>
        <dbReference type="ChEBI" id="CHEBI:49883"/>
    </cofactor>
</comment>
<dbReference type="SUPFAM" id="SSF55021">
    <property type="entry name" value="ACT-like"/>
    <property type="match status" value="1"/>
</dbReference>
<dbReference type="PROSITE" id="PS51671">
    <property type="entry name" value="ACT"/>
    <property type="match status" value="1"/>
</dbReference>
<dbReference type="CDD" id="cd04903">
    <property type="entry name" value="ACT_LSD"/>
    <property type="match status" value="1"/>
</dbReference>
<comment type="pathway">
    <text evidence="2 11">Carbohydrate biosynthesis; gluconeogenesis.</text>
</comment>
<dbReference type="InterPro" id="IPR029009">
    <property type="entry name" value="ASB_dom_sf"/>
</dbReference>
<name>A0A1D9NZL6_9FIRM</name>
<dbReference type="InterPro" id="IPR002912">
    <property type="entry name" value="ACT_dom"/>
</dbReference>
<comment type="similarity">
    <text evidence="3 11 12">Belongs to the iron-sulfur dependent L-serine dehydratase family.</text>
</comment>
<evidence type="ECO:0000256" key="10">
    <source>
        <dbReference type="ARBA" id="ARBA00049406"/>
    </source>
</evidence>
<comment type="catalytic activity">
    <reaction evidence="10 11 12">
        <text>L-serine = pyruvate + NH4(+)</text>
        <dbReference type="Rhea" id="RHEA:19169"/>
        <dbReference type="ChEBI" id="CHEBI:15361"/>
        <dbReference type="ChEBI" id="CHEBI:28938"/>
        <dbReference type="ChEBI" id="CHEBI:33384"/>
        <dbReference type="EC" id="4.3.1.17"/>
    </reaction>
</comment>
<dbReference type="PANTHER" id="PTHR30182:SF12">
    <property type="entry name" value="L-SERINE DEHYDRATASE, BETA CHAIN-RELATED"/>
    <property type="match status" value="1"/>
</dbReference>
<dbReference type="OrthoDB" id="9813137at2"/>
<evidence type="ECO:0000256" key="3">
    <source>
        <dbReference type="ARBA" id="ARBA00008636"/>
    </source>
</evidence>
<keyword evidence="4 11" id="KW-0312">Gluconeogenesis</keyword>
<dbReference type="GO" id="GO:0006094">
    <property type="term" value="P:gluconeogenesis"/>
    <property type="evidence" value="ECO:0007669"/>
    <property type="project" value="UniProtKB-UniRule"/>
</dbReference>
<evidence type="ECO:0000256" key="8">
    <source>
        <dbReference type="ARBA" id="ARBA00023014"/>
    </source>
</evidence>
<evidence type="ECO:0000256" key="6">
    <source>
        <dbReference type="ARBA" id="ARBA00022723"/>
    </source>
</evidence>
<evidence type="ECO:0000256" key="7">
    <source>
        <dbReference type="ARBA" id="ARBA00023004"/>
    </source>
</evidence>
<organism evidence="14 15">
    <name type="scientific">Butyrivibrio hungatei</name>
    <dbReference type="NCBI Taxonomy" id="185008"/>
    <lineage>
        <taxon>Bacteria</taxon>
        <taxon>Bacillati</taxon>
        <taxon>Bacillota</taxon>
        <taxon>Clostridia</taxon>
        <taxon>Lachnospirales</taxon>
        <taxon>Lachnospiraceae</taxon>
        <taxon>Butyrivibrio</taxon>
    </lineage>
</organism>
<evidence type="ECO:0000256" key="2">
    <source>
        <dbReference type="ARBA" id="ARBA00004742"/>
    </source>
</evidence>
<dbReference type="Gene3D" id="3.30.1330.90">
    <property type="entry name" value="D-3-phosphoglycerate dehydrogenase, domain 3"/>
    <property type="match status" value="1"/>
</dbReference>
<sequence>MNVFDIIGPVMIGPSSSHTAGAVRLGRVVNKLIDDRQLKKVEIVLSGSFARTYKGHGTDRALLAGIMGYKSYSPEIRDALTIAAERGIEYSFFKEDIKGAHPNTAKIHYYLTDGTEGVMQGASIGGGNILVNQINGMSVEFNGDNNTLLVMHEDKPGVIAAVTNLMHWEHADLNISNFHLSRQEKGGDAIMTIEIDNQPQETLVDDIRQIEHVTNAILIRRI</sequence>